<feature type="transmembrane region" description="Helical" evidence="1">
    <location>
        <begin position="16"/>
        <end position="36"/>
    </location>
</feature>
<keyword evidence="1" id="KW-1133">Transmembrane helix</keyword>
<name>A0A1V0SBY9_9VIRU</name>
<feature type="transmembrane region" description="Helical" evidence="1">
    <location>
        <begin position="42"/>
        <end position="65"/>
    </location>
</feature>
<keyword evidence="1" id="KW-0472">Membrane</keyword>
<gene>
    <name evidence="2" type="ORF">Catovirus_2_189</name>
</gene>
<accession>A0A1V0SBY9</accession>
<keyword evidence="1" id="KW-0812">Transmembrane</keyword>
<protein>
    <submittedName>
        <fullName evidence="2">Uncharacterized protein</fullName>
    </submittedName>
</protein>
<reference evidence="2" key="1">
    <citation type="journal article" date="2017" name="Science">
        <title>Giant viruses with an expanded complement of translation system components.</title>
        <authorList>
            <person name="Schulz F."/>
            <person name="Yutin N."/>
            <person name="Ivanova N.N."/>
            <person name="Ortega D.R."/>
            <person name="Lee T.K."/>
            <person name="Vierheilig J."/>
            <person name="Daims H."/>
            <person name="Horn M."/>
            <person name="Wagner M."/>
            <person name="Jensen G.J."/>
            <person name="Kyrpides N.C."/>
            <person name="Koonin E.V."/>
            <person name="Woyke T."/>
        </authorList>
    </citation>
    <scope>NUCLEOTIDE SEQUENCE</scope>
    <source>
        <strain evidence="2">CTV1</strain>
    </source>
</reference>
<organism evidence="2">
    <name type="scientific">Catovirus CTV1</name>
    <dbReference type="NCBI Taxonomy" id="1977631"/>
    <lineage>
        <taxon>Viruses</taxon>
        <taxon>Varidnaviria</taxon>
        <taxon>Bamfordvirae</taxon>
        <taxon>Nucleocytoviricota</taxon>
        <taxon>Megaviricetes</taxon>
        <taxon>Imitervirales</taxon>
        <taxon>Mimiviridae</taxon>
        <taxon>Klosneuvirinae</taxon>
        <taxon>Catovirus</taxon>
    </lineage>
</organism>
<proteinExistence type="predicted"/>
<evidence type="ECO:0000313" key="2">
    <source>
        <dbReference type="EMBL" id="ARF09240.1"/>
    </source>
</evidence>
<evidence type="ECO:0000256" key="1">
    <source>
        <dbReference type="SAM" id="Phobius"/>
    </source>
</evidence>
<sequence>MIVYIFIIHIHDDKIIILYIFCSLCVFCIFLLNITIYMGNIYLFVFDFLITLPITLIRLMLIYFFGSKYAIESFGFLDVMMHADKKYFNQEDADPTIDTINDDIRVKINLDSRYNKDILVINNNKSCLECKKLKKLLLERDKVDVEIPKDSSYPLENDAPVKEMLEKDIHTETNDDFIEKKNKLLQLLDFRNLSV</sequence>
<dbReference type="EMBL" id="KY684084">
    <property type="protein sequence ID" value="ARF09240.1"/>
    <property type="molecule type" value="Genomic_DNA"/>
</dbReference>